<gene>
    <name evidence="1" type="ORF">N325_11690</name>
</gene>
<dbReference type="AlphaFoldDB" id="A0A091KQ98"/>
<dbReference type="PANTHER" id="PTHR33395">
    <property type="entry name" value="TRANSCRIPTASE, PUTATIVE-RELATED-RELATED"/>
    <property type="match status" value="1"/>
</dbReference>
<dbReference type="EMBL" id="KK537905">
    <property type="protein sequence ID" value="KFP29954.1"/>
    <property type="molecule type" value="Genomic_DNA"/>
</dbReference>
<reference evidence="1 2" key="1">
    <citation type="submission" date="2014-04" db="EMBL/GenBank/DDBJ databases">
        <title>Genome evolution of avian class.</title>
        <authorList>
            <person name="Zhang G."/>
            <person name="Li C."/>
        </authorList>
    </citation>
    <scope>NUCLEOTIDE SEQUENCE [LARGE SCALE GENOMIC DNA]</scope>
    <source>
        <strain evidence="1">BGI_N325</strain>
    </source>
</reference>
<dbReference type="Proteomes" id="UP000053615">
    <property type="component" value="Unassembled WGS sequence"/>
</dbReference>
<dbReference type="GO" id="GO:0031012">
    <property type="term" value="C:extracellular matrix"/>
    <property type="evidence" value="ECO:0007669"/>
    <property type="project" value="TreeGrafter"/>
</dbReference>
<keyword evidence="2" id="KW-1185">Reference proteome</keyword>
<dbReference type="GO" id="GO:0007508">
    <property type="term" value="P:larval heart development"/>
    <property type="evidence" value="ECO:0007669"/>
    <property type="project" value="TreeGrafter"/>
</dbReference>
<dbReference type="PANTHER" id="PTHR33395:SF22">
    <property type="entry name" value="REVERSE TRANSCRIPTASE DOMAIN-CONTAINING PROTEIN"/>
    <property type="match status" value="1"/>
</dbReference>
<evidence type="ECO:0000313" key="2">
    <source>
        <dbReference type="Proteomes" id="UP000053615"/>
    </source>
</evidence>
<feature type="non-terminal residue" evidence="1">
    <location>
        <position position="1"/>
    </location>
</feature>
<accession>A0A091KQ98</accession>
<feature type="non-terminal residue" evidence="1">
    <location>
        <position position="94"/>
    </location>
</feature>
<protein>
    <recommendedName>
        <fullName evidence="3">RNA-directed DNA polymerase from mobile element jockey</fullName>
    </recommendedName>
</protein>
<sequence length="94" mass="10797">VQREMVCDLLLHLDAHKSMGLDGIHSRVLRKLGEVLAKPLSITREVPQNWRMVSVTPIYKKGWNYRPVNLTSVLGKVMEQIIPSTILRHVQDNQ</sequence>
<organism evidence="1 2">
    <name type="scientific">Colius striatus</name>
    <name type="common">Speckled mousebird</name>
    <dbReference type="NCBI Taxonomy" id="57412"/>
    <lineage>
        <taxon>Eukaryota</taxon>
        <taxon>Metazoa</taxon>
        <taxon>Chordata</taxon>
        <taxon>Craniata</taxon>
        <taxon>Vertebrata</taxon>
        <taxon>Euteleostomi</taxon>
        <taxon>Archelosauria</taxon>
        <taxon>Archosauria</taxon>
        <taxon>Dinosauria</taxon>
        <taxon>Saurischia</taxon>
        <taxon>Theropoda</taxon>
        <taxon>Coelurosauria</taxon>
        <taxon>Aves</taxon>
        <taxon>Neognathae</taxon>
        <taxon>Neoaves</taxon>
        <taxon>Telluraves</taxon>
        <taxon>Coraciimorphae</taxon>
        <taxon>Coliiformes</taxon>
        <taxon>Coliidae</taxon>
        <taxon>Colius</taxon>
    </lineage>
</organism>
<dbReference type="GO" id="GO:0061343">
    <property type="term" value="P:cell adhesion involved in heart morphogenesis"/>
    <property type="evidence" value="ECO:0007669"/>
    <property type="project" value="TreeGrafter"/>
</dbReference>
<name>A0A091KQ98_COLST</name>
<evidence type="ECO:0000313" key="1">
    <source>
        <dbReference type="EMBL" id="KFP29954.1"/>
    </source>
</evidence>
<proteinExistence type="predicted"/>
<evidence type="ECO:0008006" key="3">
    <source>
        <dbReference type="Google" id="ProtNLM"/>
    </source>
</evidence>